<reference evidence="1" key="1">
    <citation type="journal article" date="2019" name="PLoS Negl. Trop. Dis.">
        <title>Revisiting the worldwide diversity of Leptospira species in the environment.</title>
        <authorList>
            <person name="Vincent A.T."/>
            <person name="Schiettekatte O."/>
            <person name="Bourhy P."/>
            <person name="Veyrier F.J."/>
            <person name="Picardeau M."/>
        </authorList>
    </citation>
    <scope>NUCLEOTIDE SEQUENCE [LARGE SCALE GENOMIC DNA]</scope>
    <source>
        <strain evidence="1">201702476</strain>
    </source>
</reference>
<dbReference type="Proteomes" id="UP000297693">
    <property type="component" value="Unassembled WGS sequence"/>
</dbReference>
<protein>
    <submittedName>
        <fullName evidence="1">Uncharacterized protein</fullName>
    </submittedName>
</protein>
<dbReference type="AlphaFoldDB" id="A0A4R9K7H3"/>
<evidence type="ECO:0000313" key="1">
    <source>
        <dbReference type="EMBL" id="TGL62269.1"/>
    </source>
</evidence>
<dbReference type="RefSeq" id="WP_135622012.1">
    <property type="nucleotide sequence ID" value="NZ_RQGD01000010.1"/>
</dbReference>
<sequence>MKRVKYFILVTLSFGMMNCLGMKVRNELALYDSATLVRSSNYVVLGKGTGQDSSFSLLGMIPVTKAPNVELAMSQALEKFPEGRTLINIQIIREDRPYFPLGLVSVVIVTADVVGEPKENSLDTKIRESKK</sequence>
<evidence type="ECO:0000313" key="2">
    <source>
        <dbReference type="Proteomes" id="UP000297693"/>
    </source>
</evidence>
<dbReference type="EMBL" id="RQGD01000010">
    <property type="protein sequence ID" value="TGL62269.1"/>
    <property type="molecule type" value="Genomic_DNA"/>
</dbReference>
<dbReference type="OrthoDB" id="344888at2"/>
<keyword evidence="2" id="KW-1185">Reference proteome</keyword>
<accession>A0A4R9K7H3</accession>
<gene>
    <name evidence="1" type="ORF">EHQ58_03450</name>
</gene>
<organism evidence="1 2">
    <name type="scientific">Leptospira ognonensis</name>
    <dbReference type="NCBI Taxonomy" id="2484945"/>
    <lineage>
        <taxon>Bacteria</taxon>
        <taxon>Pseudomonadati</taxon>
        <taxon>Spirochaetota</taxon>
        <taxon>Spirochaetia</taxon>
        <taxon>Leptospirales</taxon>
        <taxon>Leptospiraceae</taxon>
        <taxon>Leptospira</taxon>
    </lineage>
</organism>
<proteinExistence type="predicted"/>
<name>A0A4R9K7H3_9LEPT</name>
<comment type="caution">
    <text evidence="1">The sequence shown here is derived from an EMBL/GenBank/DDBJ whole genome shotgun (WGS) entry which is preliminary data.</text>
</comment>